<dbReference type="PANTHER" id="PTHR43859">
    <property type="entry name" value="ACYL-ACTIVATING ENZYME"/>
    <property type="match status" value="1"/>
</dbReference>
<dbReference type="EMBL" id="CP136594">
    <property type="protein sequence ID" value="WOE73961.1"/>
    <property type="molecule type" value="Genomic_DNA"/>
</dbReference>
<dbReference type="InterPro" id="IPR045851">
    <property type="entry name" value="AMP-bd_C_sf"/>
</dbReference>
<evidence type="ECO:0000256" key="6">
    <source>
        <dbReference type="ARBA" id="ARBA00066616"/>
    </source>
</evidence>
<dbReference type="FunFam" id="3.30.300.30:FF:000008">
    <property type="entry name" value="2,3-dihydroxybenzoate-AMP ligase"/>
    <property type="match status" value="1"/>
</dbReference>
<protein>
    <recommendedName>
        <fullName evidence="7">3-methylmercaptopropionyl-CoA ligase</fullName>
        <ecNumber evidence="6">6.2.1.44</ecNumber>
    </recommendedName>
</protein>
<evidence type="ECO:0000256" key="4">
    <source>
        <dbReference type="ARBA" id="ARBA00023098"/>
    </source>
</evidence>
<dbReference type="SUPFAM" id="SSF56801">
    <property type="entry name" value="Acetyl-CoA synthetase-like"/>
    <property type="match status" value="1"/>
</dbReference>
<feature type="domain" description="AMP-binding enzyme C-terminal" evidence="9">
    <location>
        <begin position="440"/>
        <end position="515"/>
    </location>
</feature>
<dbReference type="Pfam" id="PF00501">
    <property type="entry name" value="AMP-binding"/>
    <property type="match status" value="1"/>
</dbReference>
<dbReference type="GO" id="GO:0006631">
    <property type="term" value="P:fatty acid metabolic process"/>
    <property type="evidence" value="ECO:0007669"/>
    <property type="project" value="UniProtKB-KW"/>
</dbReference>
<keyword evidence="2 10" id="KW-0436">Ligase</keyword>
<dbReference type="EC" id="6.2.1.44" evidence="6"/>
<keyword evidence="4" id="KW-0443">Lipid metabolism</keyword>
<organism evidence="10 11">
    <name type="scientific">Alterisphingorhabdus coralli</name>
    <dbReference type="NCBI Taxonomy" id="3071408"/>
    <lineage>
        <taxon>Bacteria</taxon>
        <taxon>Pseudomonadati</taxon>
        <taxon>Pseudomonadota</taxon>
        <taxon>Alphaproteobacteria</taxon>
        <taxon>Sphingomonadales</taxon>
        <taxon>Sphingomonadaceae</taxon>
        <taxon>Alterisphingorhabdus (ex Yan et al. 2024)</taxon>
    </lineage>
</organism>
<feature type="domain" description="AMP-dependent synthetase/ligase" evidence="8">
    <location>
        <begin position="18"/>
        <end position="392"/>
    </location>
</feature>
<dbReference type="PROSITE" id="PS00455">
    <property type="entry name" value="AMP_BINDING"/>
    <property type="match status" value="1"/>
</dbReference>
<dbReference type="CDD" id="cd12119">
    <property type="entry name" value="ttLC_FACS_AlkK_like"/>
    <property type="match status" value="1"/>
</dbReference>
<evidence type="ECO:0000256" key="7">
    <source>
        <dbReference type="ARBA" id="ARBA00067668"/>
    </source>
</evidence>
<dbReference type="Pfam" id="PF13193">
    <property type="entry name" value="AMP-binding_C"/>
    <property type="match status" value="1"/>
</dbReference>
<gene>
    <name evidence="10" type="ORF">RB602_08795</name>
</gene>
<reference evidence="10 11" key="1">
    <citation type="submission" date="2023-10" db="EMBL/GenBank/DDBJ databases">
        <title>Complete genome sequence of a Sphingomonadaceae bacterium.</title>
        <authorList>
            <person name="Yan C."/>
        </authorList>
    </citation>
    <scope>NUCLEOTIDE SEQUENCE [LARGE SCALE GENOMIC DNA]</scope>
    <source>
        <strain evidence="10 11">SCSIO 66989</strain>
    </source>
</reference>
<dbReference type="Gene3D" id="3.30.300.30">
    <property type="match status" value="1"/>
</dbReference>
<keyword evidence="11" id="KW-1185">Reference proteome</keyword>
<keyword evidence="3" id="KW-0276">Fatty acid metabolism</keyword>
<dbReference type="InterPro" id="IPR000873">
    <property type="entry name" value="AMP-dep_synth/lig_dom"/>
</dbReference>
<comment type="catalytic activity">
    <reaction evidence="5">
        <text>3-(methylsulfanyl)propanoate + ATP + CoA = 3-(methylsulfanyl)propanoyl-CoA + AMP + diphosphate</text>
        <dbReference type="Rhea" id="RHEA:43052"/>
        <dbReference type="ChEBI" id="CHEBI:30616"/>
        <dbReference type="ChEBI" id="CHEBI:33019"/>
        <dbReference type="ChEBI" id="CHEBI:49016"/>
        <dbReference type="ChEBI" id="CHEBI:57287"/>
        <dbReference type="ChEBI" id="CHEBI:82815"/>
        <dbReference type="ChEBI" id="CHEBI:456215"/>
        <dbReference type="EC" id="6.2.1.44"/>
    </reaction>
    <physiologicalReaction direction="left-to-right" evidence="5">
        <dbReference type="Rhea" id="RHEA:43053"/>
    </physiologicalReaction>
</comment>
<dbReference type="Proteomes" id="UP001302429">
    <property type="component" value="Chromosome"/>
</dbReference>
<evidence type="ECO:0000313" key="11">
    <source>
        <dbReference type="Proteomes" id="UP001302429"/>
    </source>
</evidence>
<comment type="similarity">
    <text evidence="1">Belongs to the ATP-dependent AMP-binding enzyme family.</text>
</comment>
<evidence type="ECO:0000259" key="9">
    <source>
        <dbReference type="Pfam" id="PF13193"/>
    </source>
</evidence>
<evidence type="ECO:0000259" key="8">
    <source>
        <dbReference type="Pfam" id="PF00501"/>
    </source>
</evidence>
<evidence type="ECO:0000256" key="2">
    <source>
        <dbReference type="ARBA" id="ARBA00022598"/>
    </source>
</evidence>
<dbReference type="NCBIfam" id="NF004837">
    <property type="entry name" value="PRK06187.1"/>
    <property type="match status" value="1"/>
</dbReference>
<dbReference type="KEGG" id="acoa:RB602_08795"/>
<accession>A0AA97F471</accession>
<evidence type="ECO:0000256" key="1">
    <source>
        <dbReference type="ARBA" id="ARBA00006432"/>
    </source>
</evidence>
<dbReference type="InterPro" id="IPR025110">
    <property type="entry name" value="AMP-bd_C"/>
</dbReference>
<evidence type="ECO:0000313" key="10">
    <source>
        <dbReference type="EMBL" id="WOE73961.1"/>
    </source>
</evidence>
<evidence type="ECO:0000256" key="3">
    <source>
        <dbReference type="ARBA" id="ARBA00022832"/>
    </source>
</evidence>
<dbReference type="AlphaFoldDB" id="A0AA97F471"/>
<dbReference type="InterPro" id="IPR042099">
    <property type="entry name" value="ANL_N_sf"/>
</dbReference>
<dbReference type="InterPro" id="IPR020845">
    <property type="entry name" value="AMP-binding_CS"/>
</dbReference>
<dbReference type="GO" id="GO:0016874">
    <property type="term" value="F:ligase activity"/>
    <property type="evidence" value="ECO:0007669"/>
    <property type="project" value="UniProtKB-KW"/>
</dbReference>
<dbReference type="PANTHER" id="PTHR43859:SF4">
    <property type="entry name" value="BUTANOATE--COA LIGASE AAE1-RELATED"/>
    <property type="match status" value="1"/>
</dbReference>
<sequence length="535" mass="59115">MLGAMQDFDLRVMHLLDHAEREHGDREIISYWADGSETRSSWGEVARDARRLAKALTAMGLRKTDRVATLAMNHSRHLVSWYGAIGMGGVIHTVNPRLFEDQLEYIMNHAEDKVLLYDAMFQPIIDKMKDKWTTIEHYICYDPPAGSDVQGFEALLDTQDDDFAWVTGDERDPCMLCYTSGTTGNPKGVLYEHRSTVIHAIAEIQPAVFDLSPASVALPVVPMFHAAAWGLPFASAVAGVKIVYSAVNDPAVLTMLMNREKVTHSAGVPTVWLAMFQHMDATGEQPQHLQVVTIGGSAAPRAMCERIMKMGCRVNHAWGMTETSPIGTMGAPAPGWDELSLDEQLDVVTKQGKVPFGVELRVVDDDDNVQPRDGQSSGRLQIRGPWVVKRYFKAEEHSLTEDGWFDTGDVAVIHPDNVMQITDRSKDVIKSGGEWISSVELENAAVGMEGVAEAAAIGLPHPKWDERPLLIVVPNEGATLEPDAVKGYLSDKIAKWWMPDDVVFVDELPHTATGKILKTALREQFKDHVLSSVEG</sequence>
<evidence type="ECO:0000256" key="5">
    <source>
        <dbReference type="ARBA" id="ARBA00051915"/>
    </source>
</evidence>
<dbReference type="Gene3D" id="3.40.50.12780">
    <property type="entry name" value="N-terminal domain of ligase-like"/>
    <property type="match status" value="1"/>
</dbReference>
<proteinExistence type="inferred from homology"/>
<dbReference type="RefSeq" id="WP_317080191.1">
    <property type="nucleotide sequence ID" value="NZ_CP136594.1"/>
</dbReference>
<name>A0AA97F471_9SPHN</name>